<dbReference type="SUPFAM" id="SSF54427">
    <property type="entry name" value="NTF2-like"/>
    <property type="match status" value="1"/>
</dbReference>
<dbReference type="Pfam" id="PF04542">
    <property type="entry name" value="Sigma70_r2"/>
    <property type="match status" value="1"/>
</dbReference>
<dbReference type="InterPro" id="IPR013249">
    <property type="entry name" value="RNA_pol_sigma70_r4_t2"/>
</dbReference>
<dbReference type="Proteomes" id="UP000629025">
    <property type="component" value="Unassembled WGS sequence"/>
</dbReference>
<evidence type="ECO:0000256" key="1">
    <source>
        <dbReference type="ARBA" id="ARBA00011344"/>
    </source>
</evidence>
<reference evidence="5" key="1">
    <citation type="journal article" date="2019" name="Int. J. Syst. Evol. Microbiol.">
        <title>The Global Catalogue of Microorganisms (GCM) 10K type strain sequencing project: providing services to taxonomists for standard genome sequencing and annotation.</title>
        <authorList>
            <consortium name="The Broad Institute Genomics Platform"/>
            <consortium name="The Broad Institute Genome Sequencing Center for Infectious Disease"/>
            <person name="Wu L."/>
            <person name="Ma J."/>
        </authorList>
    </citation>
    <scope>NUCLEOTIDE SEQUENCE [LARGE SCALE GENOMIC DNA]</scope>
    <source>
        <strain evidence="5">CGMCC 1.15341</strain>
    </source>
</reference>
<comment type="caution">
    <text evidence="4">The sequence shown here is derived from an EMBL/GenBank/DDBJ whole genome shotgun (WGS) entry which is preliminary data.</text>
</comment>
<dbReference type="PANTHER" id="PTHR30173:SF43">
    <property type="entry name" value="ECF RNA POLYMERASE SIGMA FACTOR SIGI-RELATED"/>
    <property type="match status" value="1"/>
</dbReference>
<dbReference type="InterPro" id="IPR007627">
    <property type="entry name" value="RNA_pol_sigma70_r2"/>
</dbReference>
<gene>
    <name evidence="4" type="ORF">GCM10011352_28570</name>
</gene>
<dbReference type="PANTHER" id="PTHR30173">
    <property type="entry name" value="SIGMA 19 FACTOR"/>
    <property type="match status" value="1"/>
</dbReference>
<accession>A0ABQ1KIU7</accession>
<dbReference type="Gene3D" id="1.10.10.10">
    <property type="entry name" value="Winged helix-like DNA-binding domain superfamily/Winged helix DNA-binding domain"/>
    <property type="match status" value="1"/>
</dbReference>
<evidence type="ECO:0000259" key="2">
    <source>
        <dbReference type="Pfam" id="PF04542"/>
    </source>
</evidence>
<dbReference type="EMBL" id="BMIJ01000006">
    <property type="protein sequence ID" value="GGC00708.1"/>
    <property type="molecule type" value="Genomic_DNA"/>
</dbReference>
<sequence length="301" mass="34440">MSAETRQPDSAAEFESHRRFLGGLAYRMLGSVAEAEDVVQDAYLRWHSTEQQDIDNTRAYLTTVVSRICLDRLKSARHQRETYIGPWLPEPLIELQEDISVEEELSRDASIALMLALERLSPLERAVFLLHDVFELEFDEISTTLSRSNAACRQLAKRARDNIRLERSRFQVEKRDSERLSEAFFHASRSGDTEVLSQLLADNAILRTDGGGRRISARRPIFGLDRINRFFAGIARKSGGINQPIWARRVLINGAPGWLTLEQDCLLQATGFAFRDGRIEEIYIVRNPKKLLHLTHLIPNR</sequence>
<dbReference type="SUPFAM" id="SSF88659">
    <property type="entry name" value="Sigma3 and sigma4 domains of RNA polymerase sigma factors"/>
    <property type="match status" value="1"/>
</dbReference>
<protein>
    <submittedName>
        <fullName evidence="4">RNA polymerase sigma factor</fullName>
    </submittedName>
</protein>
<proteinExistence type="predicted"/>
<dbReference type="NCBIfam" id="TIGR02937">
    <property type="entry name" value="sigma70-ECF"/>
    <property type="match status" value="1"/>
</dbReference>
<dbReference type="Pfam" id="PF08281">
    <property type="entry name" value="Sigma70_r4_2"/>
    <property type="match status" value="1"/>
</dbReference>
<feature type="domain" description="RNA polymerase sigma factor 70 region 4 type 2" evidence="3">
    <location>
        <begin position="112"/>
        <end position="161"/>
    </location>
</feature>
<dbReference type="InterPro" id="IPR014284">
    <property type="entry name" value="RNA_pol_sigma-70_dom"/>
</dbReference>
<organism evidence="4 5">
    <name type="scientific">Marinobacterium zhoushanense</name>
    <dbReference type="NCBI Taxonomy" id="1679163"/>
    <lineage>
        <taxon>Bacteria</taxon>
        <taxon>Pseudomonadati</taxon>
        <taxon>Pseudomonadota</taxon>
        <taxon>Gammaproteobacteria</taxon>
        <taxon>Oceanospirillales</taxon>
        <taxon>Oceanospirillaceae</taxon>
        <taxon>Marinobacterium</taxon>
    </lineage>
</organism>
<evidence type="ECO:0000313" key="4">
    <source>
        <dbReference type="EMBL" id="GGC00708.1"/>
    </source>
</evidence>
<feature type="domain" description="RNA polymerase sigma-70 region 2" evidence="2">
    <location>
        <begin position="14"/>
        <end position="77"/>
    </location>
</feature>
<dbReference type="InterPro" id="IPR014303">
    <property type="entry name" value="RNA_pol_sigma-70_ECF"/>
</dbReference>
<dbReference type="SUPFAM" id="SSF88946">
    <property type="entry name" value="Sigma2 domain of RNA polymerase sigma factors"/>
    <property type="match status" value="1"/>
</dbReference>
<dbReference type="NCBIfam" id="TIGR02957">
    <property type="entry name" value="SigX4"/>
    <property type="match status" value="1"/>
</dbReference>
<dbReference type="InterPro" id="IPR013325">
    <property type="entry name" value="RNA_pol_sigma_r2"/>
</dbReference>
<name>A0ABQ1KIU7_9GAMM</name>
<evidence type="ECO:0000259" key="3">
    <source>
        <dbReference type="Pfam" id="PF08281"/>
    </source>
</evidence>
<dbReference type="NCBIfam" id="NF007214">
    <property type="entry name" value="PRK09636.1"/>
    <property type="match status" value="1"/>
</dbReference>
<dbReference type="InterPro" id="IPR032710">
    <property type="entry name" value="NTF2-like_dom_sf"/>
</dbReference>
<dbReference type="InterPro" id="IPR052704">
    <property type="entry name" value="ECF_Sigma-70_Domain"/>
</dbReference>
<dbReference type="InterPro" id="IPR036388">
    <property type="entry name" value="WH-like_DNA-bd_sf"/>
</dbReference>
<dbReference type="Gene3D" id="1.10.1740.10">
    <property type="match status" value="1"/>
</dbReference>
<comment type="subunit">
    <text evidence="1">Interacts transiently with the RNA polymerase catalytic core formed by RpoA, RpoB, RpoC and RpoZ (2 alpha, 1 beta, 1 beta' and 1 omega subunit) to form the RNA polymerase holoenzyme that can initiate transcription.</text>
</comment>
<dbReference type="RefSeq" id="WP_188749507.1">
    <property type="nucleotide sequence ID" value="NZ_BMIJ01000006.1"/>
</dbReference>
<keyword evidence="5" id="KW-1185">Reference proteome</keyword>
<evidence type="ECO:0000313" key="5">
    <source>
        <dbReference type="Proteomes" id="UP000629025"/>
    </source>
</evidence>
<dbReference type="InterPro" id="IPR013324">
    <property type="entry name" value="RNA_pol_sigma_r3/r4-like"/>
</dbReference>